<evidence type="ECO:0000259" key="1">
    <source>
        <dbReference type="Pfam" id="PF04264"/>
    </source>
</evidence>
<reference evidence="2" key="1">
    <citation type="submission" date="2020-08" db="EMBL/GenBank/DDBJ databases">
        <title>Genomic Encyclopedia of Type Strains, Phase III (KMG-III): the genomes of soil and plant-associated and newly described type strains.</title>
        <authorList>
            <person name="Whitman W."/>
        </authorList>
    </citation>
    <scope>NUCLEOTIDE SEQUENCE [LARGE SCALE GENOMIC DNA]</scope>
    <source>
        <strain evidence="2">CECT 8628</strain>
    </source>
</reference>
<sequence>MRYLFLILFSWLQINHTGQDLYLCKNARIAIFSGALIEDINAVTSSGLSIYNAASGELDFSVAISSLQFEKSFMQQHFNSDYMESDKYPRAIFKGKMLEHIDVTKDGDYPVTVNGRLSVHNITQNRTIQGNVAVKNGVITMTSEFIVKCADHHIDIPQILFYHIAENIKVTVSATYSPYNNNPPK</sequence>
<keyword evidence="3" id="KW-1185">Reference proteome</keyword>
<dbReference type="EMBL" id="JACHWX010000028">
    <property type="protein sequence ID" value="MBB3058943.1"/>
    <property type="molecule type" value="Genomic_DNA"/>
</dbReference>
<organism evidence="2 3">
    <name type="scientific">Mucilaginibacter gotjawali</name>
    <dbReference type="NCBI Taxonomy" id="1550579"/>
    <lineage>
        <taxon>Bacteria</taxon>
        <taxon>Pseudomonadati</taxon>
        <taxon>Bacteroidota</taxon>
        <taxon>Sphingobacteriia</taxon>
        <taxon>Sphingobacteriales</taxon>
        <taxon>Sphingobacteriaceae</taxon>
        <taxon>Mucilaginibacter</taxon>
    </lineage>
</organism>
<evidence type="ECO:0000313" key="3">
    <source>
        <dbReference type="Proteomes" id="UP000539265"/>
    </source>
</evidence>
<dbReference type="OrthoDB" id="116832at2"/>
<evidence type="ECO:0000313" key="2">
    <source>
        <dbReference type="EMBL" id="MBB3058943.1"/>
    </source>
</evidence>
<dbReference type="Pfam" id="PF04264">
    <property type="entry name" value="YceI"/>
    <property type="match status" value="1"/>
</dbReference>
<dbReference type="InterPro" id="IPR036761">
    <property type="entry name" value="TTHA0802/YceI-like_sf"/>
</dbReference>
<dbReference type="AlphaFoldDB" id="A0A839SNK2"/>
<dbReference type="Proteomes" id="UP000539265">
    <property type="component" value="Unassembled WGS sequence"/>
</dbReference>
<feature type="domain" description="Lipid/polyisoprenoid-binding YceI-like" evidence="1">
    <location>
        <begin position="52"/>
        <end position="175"/>
    </location>
</feature>
<comment type="caution">
    <text evidence="2">The sequence shown here is derived from an EMBL/GenBank/DDBJ whole genome shotgun (WGS) entry which is preliminary data.</text>
</comment>
<name>A0A839SNK2_9SPHI</name>
<dbReference type="Gene3D" id="2.40.128.110">
    <property type="entry name" value="Lipid/polyisoprenoid-binding, YceI-like"/>
    <property type="match status" value="1"/>
</dbReference>
<dbReference type="RefSeq" id="WP_096355854.1">
    <property type="nucleotide sequence ID" value="NZ_JACHWX010000028.1"/>
</dbReference>
<gene>
    <name evidence="2" type="ORF">FHS11_005403</name>
</gene>
<accession>A0A839SNK2</accession>
<protein>
    <recommendedName>
        <fullName evidence="1">Lipid/polyisoprenoid-binding YceI-like domain-containing protein</fullName>
    </recommendedName>
</protein>
<proteinExistence type="predicted"/>
<dbReference type="InterPro" id="IPR007372">
    <property type="entry name" value="Lipid/polyisoprenoid-bd_YceI"/>
</dbReference>
<dbReference type="SUPFAM" id="SSF101874">
    <property type="entry name" value="YceI-like"/>
    <property type="match status" value="1"/>
</dbReference>